<keyword evidence="2" id="KW-0576">Peroxisome</keyword>
<dbReference type="GO" id="GO:0005777">
    <property type="term" value="C:peroxisome"/>
    <property type="evidence" value="ECO:0007669"/>
    <property type="project" value="UniProtKB-SubCell"/>
</dbReference>
<evidence type="ECO:0000313" key="5">
    <source>
        <dbReference type="EMBL" id="CAJ0606269.1"/>
    </source>
</evidence>
<evidence type="ECO:0000256" key="2">
    <source>
        <dbReference type="ARBA" id="ARBA00023140"/>
    </source>
</evidence>
<name>A0AA36H9U3_CYLNA</name>
<evidence type="ECO:0000256" key="1">
    <source>
        <dbReference type="ARBA" id="ARBA00004275"/>
    </source>
</evidence>
<dbReference type="SUPFAM" id="SSF56801">
    <property type="entry name" value="Acetyl-CoA synthetase-like"/>
    <property type="match status" value="1"/>
</dbReference>
<organism evidence="5 6">
    <name type="scientific">Cylicocyclus nassatus</name>
    <name type="common">Nematode worm</name>
    <dbReference type="NCBI Taxonomy" id="53992"/>
    <lineage>
        <taxon>Eukaryota</taxon>
        <taxon>Metazoa</taxon>
        <taxon>Ecdysozoa</taxon>
        <taxon>Nematoda</taxon>
        <taxon>Chromadorea</taxon>
        <taxon>Rhabditida</taxon>
        <taxon>Rhabditina</taxon>
        <taxon>Rhabditomorpha</taxon>
        <taxon>Strongyloidea</taxon>
        <taxon>Strongylidae</taxon>
        <taxon>Cylicocyclus</taxon>
    </lineage>
</organism>
<dbReference type="AlphaFoldDB" id="A0AA36H9U3"/>
<evidence type="ECO:0000259" key="4">
    <source>
        <dbReference type="Pfam" id="PF13193"/>
    </source>
</evidence>
<evidence type="ECO:0000313" key="6">
    <source>
        <dbReference type="Proteomes" id="UP001176961"/>
    </source>
</evidence>
<protein>
    <submittedName>
        <fullName evidence="5">Uncharacterized protein</fullName>
    </submittedName>
</protein>
<dbReference type="InterPro" id="IPR042099">
    <property type="entry name" value="ANL_N_sf"/>
</dbReference>
<feature type="domain" description="AMP-binding enzyme C-terminal" evidence="4">
    <location>
        <begin position="470"/>
        <end position="539"/>
    </location>
</feature>
<dbReference type="Gene3D" id="3.30.300.30">
    <property type="match status" value="1"/>
</dbReference>
<keyword evidence="6" id="KW-1185">Reference proteome</keyword>
<dbReference type="InterPro" id="IPR025110">
    <property type="entry name" value="AMP-bd_C"/>
</dbReference>
<comment type="caution">
    <text evidence="5">The sequence shown here is derived from an EMBL/GenBank/DDBJ whole genome shotgun (WGS) entry which is preliminary data.</text>
</comment>
<dbReference type="Pfam" id="PF00501">
    <property type="entry name" value="AMP-binding"/>
    <property type="match status" value="1"/>
</dbReference>
<dbReference type="PANTHER" id="PTHR24096">
    <property type="entry name" value="LONG-CHAIN-FATTY-ACID--COA LIGASE"/>
    <property type="match status" value="1"/>
</dbReference>
<dbReference type="PANTHER" id="PTHR24096:SF422">
    <property type="entry name" value="BCDNA.GH02901"/>
    <property type="match status" value="1"/>
</dbReference>
<dbReference type="InterPro" id="IPR000873">
    <property type="entry name" value="AMP-dep_synth/lig_dom"/>
</dbReference>
<dbReference type="Proteomes" id="UP001176961">
    <property type="component" value="Unassembled WGS sequence"/>
</dbReference>
<dbReference type="Gene3D" id="3.40.50.12780">
    <property type="entry name" value="N-terminal domain of ligase-like"/>
    <property type="match status" value="1"/>
</dbReference>
<dbReference type="InterPro" id="IPR045851">
    <property type="entry name" value="AMP-bd_C_sf"/>
</dbReference>
<proteinExistence type="predicted"/>
<feature type="domain" description="AMP-dependent synthetase/ligase" evidence="3">
    <location>
        <begin position="51"/>
        <end position="422"/>
    </location>
</feature>
<reference evidence="5" key="1">
    <citation type="submission" date="2023-07" db="EMBL/GenBank/DDBJ databases">
        <authorList>
            <consortium name="CYATHOMIX"/>
        </authorList>
    </citation>
    <scope>NUCLEOTIDE SEQUENCE</scope>
    <source>
        <strain evidence="5">N/A</strain>
    </source>
</reference>
<dbReference type="EMBL" id="CATQJL010000316">
    <property type="protein sequence ID" value="CAJ0606269.1"/>
    <property type="molecule type" value="Genomic_DNA"/>
</dbReference>
<sequence>MSLRHVQGFLRKAPLTMHLLRMKTLTSRFPAVAVSKGPFHEKVMDAMREHAENPSKIALICGDGRAENLTYKELLYQTEAAASYLFRGGFGRDEVACLVMSNSPAFVISHLAVMKCGGVVTTTDTSVSAEDLEQQISETEASVVFTDEEALDTVLPLAQKYDLKKVICVRSPCATGPLPDGVINFQKLVLGPASEIIPSEDYNSTDIALVPYDTAANGLLVGSMLTHESVSTAADIYKKCMHNMMGHKNYHDISQEQLLFCSSLANIFGLLCMDIALILGFTSVILKDYAHTAFLNALHCYRPRLLIAEPKAIVAALKQPVPEDFNISSLEYVLCSGPVVGKSVRQDFLERFPSVKYMSDGAGQISGAPAALIPNVANKDCSEYGNCVVGTSETKVVCAGKELEENELGEIYVRGPTVMQGYVDDGEPIDADGWFHTGEVGHFDQHDNIFVDGRLDDFINVCGNQVCLNEIEDALLCHPAILDAAVVGTEDQETVSAFVVPFDDALTTDDVKLYIKDRVKESYKQLNGGIEFIEKIPRSPYGHVLRDELASRISRRVKEKEVEVEMNSE</sequence>
<accession>A0AA36H9U3</accession>
<evidence type="ECO:0000259" key="3">
    <source>
        <dbReference type="Pfam" id="PF00501"/>
    </source>
</evidence>
<comment type="subcellular location">
    <subcellularLocation>
        <location evidence="1">Peroxisome</location>
    </subcellularLocation>
</comment>
<dbReference type="GO" id="GO:0016405">
    <property type="term" value="F:CoA-ligase activity"/>
    <property type="evidence" value="ECO:0007669"/>
    <property type="project" value="TreeGrafter"/>
</dbReference>
<dbReference type="Pfam" id="PF13193">
    <property type="entry name" value="AMP-binding_C"/>
    <property type="match status" value="1"/>
</dbReference>
<gene>
    <name evidence="5" type="ORF">CYNAS_LOCUS18252</name>
</gene>